<evidence type="ECO:0000256" key="1">
    <source>
        <dbReference type="ARBA" id="ARBA00022670"/>
    </source>
</evidence>
<comment type="function">
    <text evidence="8">Functions as both a chaperone and a metalloprotease. Maintains the integrity of the outer membrane by promoting either the assembly or the elimination of outer membrane proteins, depending on their folding state.</text>
</comment>
<dbReference type="PANTHER" id="PTHR22726">
    <property type="entry name" value="METALLOENDOPEPTIDASE OMA1"/>
    <property type="match status" value="1"/>
</dbReference>
<feature type="binding site" evidence="8">
    <location>
        <position position="140"/>
    </location>
    <ligand>
        <name>Zn(2+)</name>
        <dbReference type="ChEBI" id="CHEBI:29105"/>
        <note>catalytic</note>
    </ligand>
</feature>
<sequence precursor="true">MISSFVFRRFFSLALLATVFVAAKSSAQSLGSDKNTLPEIGVVASEALTLDKEILIGDAIMRQMRGQAPIIGDPVINEYIQDLGNRLVLQADNTKFPFQFFVINNNAMNAFAFYGGHVGVHTGIITAADNESELASVLAHEVTHVTQRHLARRALSQQRSSPLALASMFGSILLAMANPEAGIAALSTSQAMSAQMGIDYTRSNEQEADRIGIDILYAAGFDPKATASFFGKMAEQYRMSSRPPERLLTHPLTEKRIADARIRMDGYPNVRLAPSKSFHLAKARIQARYQFKPDYALEYFIAVNDSGSYLIKEAAQYGLAVALFENEKYEEAKTINDALMQGDNENLFYLDLATDIDIALGKPQDAIAMLERVLKQKPRNSVVVLNLANALVSSKQYTRSIEILRDYLLVHPQDEIAYQILTDAYKGEKQYMGMHRSKAELLALYGAYPNAVDELQHAYNFTGDNHLEKQRIRARIQQFRDEQEKLKQMQ</sequence>
<keyword evidence="11" id="KW-1185">Reference proteome</keyword>
<dbReference type="GO" id="GO:0016020">
    <property type="term" value="C:membrane"/>
    <property type="evidence" value="ECO:0007669"/>
    <property type="project" value="InterPro"/>
</dbReference>
<evidence type="ECO:0000256" key="6">
    <source>
        <dbReference type="ARBA" id="ARBA00022833"/>
    </source>
</evidence>
<feature type="signal peptide" evidence="8">
    <location>
        <begin position="1"/>
        <end position="27"/>
    </location>
</feature>
<feature type="binding site" evidence="8">
    <location>
        <position position="144"/>
    </location>
    <ligand>
        <name>Zn(2+)</name>
        <dbReference type="ChEBI" id="CHEBI:29105"/>
        <note>catalytic</note>
    </ligand>
</feature>
<dbReference type="InterPro" id="IPR001915">
    <property type="entry name" value="Peptidase_M48"/>
</dbReference>
<dbReference type="RefSeq" id="WP_139241624.1">
    <property type="nucleotide sequence ID" value="NZ_FQWD01000006.1"/>
</dbReference>
<keyword evidence="6 8" id="KW-0862">Zinc</keyword>
<evidence type="ECO:0000313" key="10">
    <source>
        <dbReference type="EMBL" id="SHH07059.1"/>
    </source>
</evidence>
<feature type="active site" evidence="8">
    <location>
        <position position="141"/>
    </location>
</feature>
<dbReference type="InterPro" id="IPR011990">
    <property type="entry name" value="TPR-like_helical_dom_sf"/>
</dbReference>
<dbReference type="GO" id="GO:0008270">
    <property type="term" value="F:zinc ion binding"/>
    <property type="evidence" value="ECO:0007669"/>
    <property type="project" value="UniProtKB-UniRule"/>
</dbReference>
<dbReference type="EMBL" id="FQWD01000006">
    <property type="protein sequence ID" value="SHH07059.1"/>
    <property type="molecule type" value="Genomic_DNA"/>
</dbReference>
<name>A0A1M5PZY9_9ALTE</name>
<dbReference type="STRING" id="634436.SAMN05216361_3672"/>
<comment type="subcellular location">
    <subcellularLocation>
        <location evidence="8">Periplasm</location>
    </subcellularLocation>
</comment>
<dbReference type="InterPro" id="IPR051156">
    <property type="entry name" value="Mito/Outer_Membr_Metalloprot"/>
</dbReference>
<feature type="domain" description="Peptidase M48" evidence="9">
    <location>
        <begin position="77"/>
        <end position="261"/>
    </location>
</feature>
<comment type="cofactor">
    <cofactor evidence="8">
        <name>Zn(2+)</name>
        <dbReference type="ChEBI" id="CHEBI:29105"/>
    </cofactor>
    <text evidence="8">Binds 1 zinc ion per subunit.</text>
</comment>
<evidence type="ECO:0000256" key="4">
    <source>
        <dbReference type="ARBA" id="ARBA00022764"/>
    </source>
</evidence>
<feature type="binding site" evidence="8">
    <location>
        <position position="205"/>
    </location>
    <ligand>
        <name>Zn(2+)</name>
        <dbReference type="ChEBI" id="CHEBI:29105"/>
        <note>catalytic</note>
    </ligand>
</feature>
<keyword evidence="7 8" id="KW-0482">Metalloprotease</keyword>
<dbReference type="GO" id="GO:0042597">
    <property type="term" value="C:periplasmic space"/>
    <property type="evidence" value="ECO:0007669"/>
    <property type="project" value="UniProtKB-SubCell"/>
</dbReference>
<dbReference type="InterPro" id="IPR030873">
    <property type="entry name" value="Protease_BepA"/>
</dbReference>
<keyword evidence="5 8" id="KW-0378">Hydrolase</keyword>
<dbReference type="GO" id="GO:0004222">
    <property type="term" value="F:metalloendopeptidase activity"/>
    <property type="evidence" value="ECO:0007669"/>
    <property type="project" value="InterPro"/>
</dbReference>
<gene>
    <name evidence="10" type="ORF">SAMN05216361_3672</name>
</gene>
<accession>A0A1M5PZY9</accession>
<dbReference type="AlphaFoldDB" id="A0A1M5PZY9"/>
<dbReference type="Pfam" id="PF01435">
    <property type="entry name" value="Peptidase_M48"/>
    <property type="match status" value="1"/>
</dbReference>
<feature type="chain" id="PRO_5009990121" description="Putative beta-barrel assembly-enhancing protease" evidence="8">
    <location>
        <begin position="28"/>
        <end position="490"/>
    </location>
</feature>
<keyword evidence="2 8" id="KW-0479">Metal-binding</keyword>
<dbReference type="Gene3D" id="1.25.40.10">
    <property type="entry name" value="Tetratricopeptide repeat domain"/>
    <property type="match status" value="1"/>
</dbReference>
<dbReference type="Gene3D" id="3.30.2010.10">
    <property type="entry name" value="Metalloproteases ('zincins'), catalytic domain"/>
    <property type="match status" value="1"/>
</dbReference>
<evidence type="ECO:0000256" key="8">
    <source>
        <dbReference type="HAMAP-Rule" id="MF_00997"/>
    </source>
</evidence>
<reference evidence="11" key="1">
    <citation type="submission" date="2016-11" db="EMBL/GenBank/DDBJ databases">
        <authorList>
            <person name="Varghese N."/>
            <person name="Submissions S."/>
        </authorList>
    </citation>
    <scope>NUCLEOTIDE SEQUENCE [LARGE SCALE GENOMIC DNA]</scope>
    <source>
        <strain evidence="11">CGMCC 1.8995</strain>
    </source>
</reference>
<dbReference type="OrthoDB" id="9810445at2"/>
<keyword evidence="1 8" id="KW-0645">Protease</keyword>
<evidence type="ECO:0000313" key="11">
    <source>
        <dbReference type="Proteomes" id="UP000184520"/>
    </source>
</evidence>
<keyword evidence="4 8" id="KW-0574">Periplasm</keyword>
<protein>
    <recommendedName>
        <fullName evidence="8">Putative beta-barrel assembly-enhancing protease</fullName>
        <ecNumber evidence="8">3.4.-.-</ecNumber>
    </recommendedName>
</protein>
<evidence type="ECO:0000256" key="7">
    <source>
        <dbReference type="ARBA" id="ARBA00023049"/>
    </source>
</evidence>
<proteinExistence type="inferred from homology"/>
<dbReference type="Pfam" id="PF14559">
    <property type="entry name" value="TPR_19"/>
    <property type="match status" value="1"/>
</dbReference>
<keyword evidence="3 8" id="KW-0732">Signal</keyword>
<comment type="similarity">
    <text evidence="8">Belongs to the peptidase M48 family. BepA subfamily.</text>
</comment>
<evidence type="ECO:0000256" key="3">
    <source>
        <dbReference type="ARBA" id="ARBA00022729"/>
    </source>
</evidence>
<dbReference type="CDD" id="cd07333">
    <property type="entry name" value="M48C_bepA_like"/>
    <property type="match status" value="1"/>
</dbReference>
<dbReference type="HAMAP" id="MF_00997">
    <property type="entry name" value="Protease_BepA"/>
    <property type="match status" value="1"/>
</dbReference>
<dbReference type="GO" id="GO:0051603">
    <property type="term" value="P:proteolysis involved in protein catabolic process"/>
    <property type="evidence" value="ECO:0007669"/>
    <property type="project" value="TreeGrafter"/>
</dbReference>
<dbReference type="Proteomes" id="UP000184520">
    <property type="component" value="Unassembled WGS sequence"/>
</dbReference>
<dbReference type="SUPFAM" id="SSF48452">
    <property type="entry name" value="TPR-like"/>
    <property type="match status" value="1"/>
</dbReference>
<evidence type="ECO:0000256" key="2">
    <source>
        <dbReference type="ARBA" id="ARBA00022723"/>
    </source>
</evidence>
<organism evidence="10 11">
    <name type="scientific">Marisediminitalea aggregata</name>
    <dbReference type="NCBI Taxonomy" id="634436"/>
    <lineage>
        <taxon>Bacteria</taxon>
        <taxon>Pseudomonadati</taxon>
        <taxon>Pseudomonadota</taxon>
        <taxon>Gammaproteobacteria</taxon>
        <taxon>Alteromonadales</taxon>
        <taxon>Alteromonadaceae</taxon>
        <taxon>Marisediminitalea</taxon>
    </lineage>
</organism>
<dbReference type="EC" id="3.4.-.-" evidence="8"/>
<evidence type="ECO:0000256" key="5">
    <source>
        <dbReference type="ARBA" id="ARBA00022801"/>
    </source>
</evidence>
<dbReference type="PANTHER" id="PTHR22726:SF1">
    <property type="entry name" value="METALLOENDOPEPTIDASE OMA1, MITOCHONDRIAL"/>
    <property type="match status" value="1"/>
</dbReference>
<feature type="active site" description="Proton donor" evidence="8">
    <location>
        <position position="209"/>
    </location>
</feature>
<evidence type="ECO:0000259" key="9">
    <source>
        <dbReference type="Pfam" id="PF01435"/>
    </source>
</evidence>